<reference evidence="4" key="1">
    <citation type="submission" date="2021-03" db="EMBL/GenBank/DDBJ databases">
        <title>A new species, PO-11, isolated from a karst cave deposit.</title>
        <authorList>
            <person name="Zhaoxiaoyong W."/>
        </authorList>
    </citation>
    <scope>NUCLEOTIDE SEQUENCE</scope>
    <source>
        <strain evidence="4">PO-11</strain>
    </source>
</reference>
<dbReference type="InterPro" id="IPR001932">
    <property type="entry name" value="PPM-type_phosphatase-like_dom"/>
</dbReference>
<dbReference type="SUPFAM" id="SSF81606">
    <property type="entry name" value="PP2C-like"/>
    <property type="match status" value="1"/>
</dbReference>
<dbReference type="EMBL" id="JAFNLL010000015">
    <property type="protein sequence ID" value="MBO1267984.1"/>
    <property type="molecule type" value="Genomic_DNA"/>
</dbReference>
<evidence type="ECO:0000256" key="2">
    <source>
        <dbReference type="SAM" id="Phobius"/>
    </source>
</evidence>
<organism evidence="4 5">
    <name type="scientific">Arthrobacter cavernae</name>
    <dbReference type="NCBI Taxonomy" id="2817681"/>
    <lineage>
        <taxon>Bacteria</taxon>
        <taxon>Bacillati</taxon>
        <taxon>Actinomycetota</taxon>
        <taxon>Actinomycetes</taxon>
        <taxon>Micrococcales</taxon>
        <taxon>Micrococcaceae</taxon>
        <taxon>Arthrobacter</taxon>
    </lineage>
</organism>
<keyword evidence="2" id="KW-1133">Transmembrane helix</keyword>
<comment type="caution">
    <text evidence="4">The sequence shown here is derived from an EMBL/GenBank/DDBJ whole genome shotgun (WGS) entry which is preliminary data.</text>
</comment>
<feature type="region of interest" description="Disordered" evidence="1">
    <location>
        <begin position="295"/>
        <end position="335"/>
    </location>
</feature>
<keyword evidence="2" id="KW-0812">Transmembrane</keyword>
<evidence type="ECO:0000313" key="4">
    <source>
        <dbReference type="EMBL" id="MBO1267984.1"/>
    </source>
</evidence>
<dbReference type="SMART" id="SM00332">
    <property type="entry name" value="PP2Cc"/>
    <property type="match status" value="1"/>
</dbReference>
<keyword evidence="2" id="KW-0472">Membrane</keyword>
<gene>
    <name evidence="4" type="ORF">J1902_08365</name>
</gene>
<evidence type="ECO:0000313" key="5">
    <source>
        <dbReference type="Proteomes" id="UP000664164"/>
    </source>
</evidence>
<dbReference type="SMART" id="SM00331">
    <property type="entry name" value="PP2C_SIG"/>
    <property type="match status" value="1"/>
</dbReference>
<dbReference type="Pfam" id="PF13672">
    <property type="entry name" value="PP2C_2"/>
    <property type="match status" value="1"/>
</dbReference>
<dbReference type="InterPro" id="IPR036457">
    <property type="entry name" value="PPM-type-like_dom_sf"/>
</dbReference>
<dbReference type="Gene3D" id="3.60.40.10">
    <property type="entry name" value="PPM-type phosphatase domain"/>
    <property type="match status" value="1"/>
</dbReference>
<feature type="region of interest" description="Disordered" evidence="1">
    <location>
        <begin position="504"/>
        <end position="555"/>
    </location>
</feature>
<feature type="compositionally biased region" description="Low complexity" evidence="1">
    <location>
        <begin position="509"/>
        <end position="546"/>
    </location>
</feature>
<name>A0A939HBV7_9MICC</name>
<dbReference type="PROSITE" id="PS51746">
    <property type="entry name" value="PPM_2"/>
    <property type="match status" value="1"/>
</dbReference>
<dbReference type="RefSeq" id="WP_207615785.1">
    <property type="nucleotide sequence ID" value="NZ_JAFNLL010000015.1"/>
</dbReference>
<sequence length="555" mass="58455">MASPETSENKEAPAERPLIMRYAARSDVGRIRSKNDDSAYVGRHLAVVADGMGGHAGGDVASASTVLDMIHLDHSDYDDGADTVLADEIQTANSLLSELVHLNPKLSGMGTTVTALLLEGRRLHFAHIGDSRAYRLRNKVFEQISIDHTFVQRLIDEGRLRPEEAETHPHKNVLMRVLGDVDASPELDLDVLDVEPGERWLLCSDGLNYVAGHVVERMVRETKDLRECVELLVDLTLEAGAPDNVTVVLLEIVEQNDDDDVSTAAVELVTPTALAAADALAAQAAAATKKVAPTAVTETPGGGAGAAAADVPAEGSAGGSSNGSAAEPATTTDPHLGEHLSAAVLREELASRPHELVGAAATAAETGSIPTVAGRSVARRAATVLTHKAENDREDIAETAPRRNRWLMPVIAAILGVGVVAGLWLGYAWTQTRYYVGESEQKVAIFNGISQRLGPIQLSRVETVTEIRMDSLTEFSQQSVRQTVPARDLADAQRIVKNLRDTGTVQECPTPSASGTAKPTAAATPTAAIPSTAAIASPTASPTSTPVPAPCEAAK</sequence>
<evidence type="ECO:0000259" key="3">
    <source>
        <dbReference type="PROSITE" id="PS51746"/>
    </source>
</evidence>
<accession>A0A939HBV7</accession>
<dbReference type="CDD" id="cd00143">
    <property type="entry name" value="PP2Cc"/>
    <property type="match status" value="1"/>
</dbReference>
<keyword evidence="5" id="KW-1185">Reference proteome</keyword>
<feature type="domain" description="PPM-type phosphatase" evidence="3">
    <location>
        <begin position="21"/>
        <end position="252"/>
    </location>
</feature>
<dbReference type="AlphaFoldDB" id="A0A939HBV7"/>
<feature type="transmembrane region" description="Helical" evidence="2">
    <location>
        <begin position="406"/>
        <end position="429"/>
    </location>
</feature>
<feature type="compositionally biased region" description="Low complexity" evidence="1">
    <location>
        <begin position="306"/>
        <end position="315"/>
    </location>
</feature>
<dbReference type="Proteomes" id="UP000664164">
    <property type="component" value="Unassembled WGS sequence"/>
</dbReference>
<evidence type="ECO:0000256" key="1">
    <source>
        <dbReference type="SAM" id="MobiDB-lite"/>
    </source>
</evidence>
<protein>
    <submittedName>
        <fullName evidence="4">Serine/threonine-protein phosphatase</fullName>
    </submittedName>
</protein>
<proteinExistence type="predicted"/>